<dbReference type="Pfam" id="PF00183">
    <property type="entry name" value="HSP90"/>
    <property type="match status" value="1"/>
</dbReference>
<dbReference type="InterPro" id="IPR037196">
    <property type="entry name" value="HSP90_C"/>
</dbReference>
<feature type="binding site" evidence="9">
    <location>
        <position position="33"/>
    </location>
    <ligand>
        <name>ATP</name>
        <dbReference type="ChEBI" id="CHEBI:30616"/>
    </ligand>
</feature>
<accession>A0AB73BZ60</accession>
<feature type="binding site" evidence="9">
    <location>
        <position position="78"/>
    </location>
    <ligand>
        <name>ATP</name>
        <dbReference type="ChEBI" id="CHEBI:30616"/>
    </ligand>
</feature>
<dbReference type="GO" id="GO:0016887">
    <property type="term" value="F:ATP hydrolysis activity"/>
    <property type="evidence" value="ECO:0007669"/>
    <property type="project" value="InterPro"/>
</dbReference>
<dbReference type="GO" id="GO:0051082">
    <property type="term" value="F:unfolded protein binding"/>
    <property type="evidence" value="ECO:0007669"/>
    <property type="project" value="UniProtKB-UniRule"/>
</dbReference>
<evidence type="ECO:0000256" key="5">
    <source>
        <dbReference type="ARBA" id="ARBA00022840"/>
    </source>
</evidence>
<feature type="binding site" evidence="9">
    <location>
        <position position="170"/>
    </location>
    <ligand>
        <name>ATP</name>
        <dbReference type="ChEBI" id="CHEBI:30616"/>
    </ligand>
</feature>
<feature type="region of interest" description="A; substrate-binding" evidence="8">
    <location>
        <begin position="1"/>
        <end position="322"/>
    </location>
</feature>
<dbReference type="Proteomes" id="UP000027473">
    <property type="component" value="Unassembled WGS sequence"/>
</dbReference>
<evidence type="ECO:0000313" key="13">
    <source>
        <dbReference type="Proteomes" id="UP000027473"/>
    </source>
</evidence>
<evidence type="ECO:0000313" key="12">
    <source>
        <dbReference type="EMBL" id="KDE65559.1"/>
    </source>
</evidence>
<comment type="caution">
    <text evidence="8">Lacks conserved residue(s) required for the propagation of feature annotation.</text>
</comment>
<evidence type="ECO:0000259" key="11">
    <source>
        <dbReference type="SMART" id="SM00387"/>
    </source>
</evidence>
<dbReference type="InterPro" id="IPR001404">
    <property type="entry name" value="Hsp90_fam"/>
</dbReference>
<evidence type="ECO:0000256" key="7">
    <source>
        <dbReference type="ARBA" id="ARBA00023186"/>
    </source>
</evidence>
<keyword evidence="4 8" id="KW-0547">Nucleotide-binding</keyword>
<dbReference type="SUPFAM" id="SSF110942">
    <property type="entry name" value="HSP90 C-terminal domain"/>
    <property type="match status" value="1"/>
</dbReference>
<dbReference type="HAMAP" id="MF_00505">
    <property type="entry name" value="HSP90"/>
    <property type="match status" value="1"/>
</dbReference>
<reference evidence="12 13" key="1">
    <citation type="submission" date="2014-01" db="EMBL/GenBank/DDBJ databases">
        <title>Comparative genomics of Fusobacterium necrophorum wild isolates.</title>
        <authorList>
            <person name="Kittichotirat W."/>
            <person name="Bumgarner R.E."/>
            <person name="Lawrence P."/>
        </authorList>
    </citation>
    <scope>NUCLEOTIDE SEQUENCE [LARGE SCALE GENOMIC DNA]</scope>
    <source>
        <strain evidence="12 13">BL</strain>
    </source>
</reference>
<dbReference type="FunFam" id="3.30.565.10:FF:000009">
    <property type="entry name" value="Molecular chaperone HtpG"/>
    <property type="match status" value="1"/>
</dbReference>
<dbReference type="InterPro" id="IPR003594">
    <property type="entry name" value="HATPase_dom"/>
</dbReference>
<dbReference type="AlphaFoldDB" id="A0AB73BZ60"/>
<evidence type="ECO:0000256" key="1">
    <source>
        <dbReference type="ARBA" id="ARBA00004496"/>
    </source>
</evidence>
<dbReference type="RefSeq" id="WP_035932336.1">
    <property type="nucleotide sequence ID" value="NZ_JAAC01000002.1"/>
</dbReference>
<comment type="similarity">
    <text evidence="2 8">Belongs to the heat shock protein 90 family.</text>
</comment>
<feature type="binding site" evidence="9">
    <location>
        <begin position="98"/>
        <end position="99"/>
    </location>
    <ligand>
        <name>ATP</name>
        <dbReference type="ChEBI" id="CHEBI:30616"/>
    </ligand>
</feature>
<dbReference type="GO" id="GO:0005737">
    <property type="term" value="C:cytoplasm"/>
    <property type="evidence" value="ECO:0007669"/>
    <property type="project" value="UniProtKB-SubCell"/>
</dbReference>
<evidence type="ECO:0000256" key="3">
    <source>
        <dbReference type="ARBA" id="ARBA00022490"/>
    </source>
</evidence>
<dbReference type="Gene3D" id="1.20.120.790">
    <property type="entry name" value="Heat shock protein 90, C-terminal domain"/>
    <property type="match status" value="1"/>
</dbReference>
<evidence type="ECO:0000256" key="10">
    <source>
        <dbReference type="SAM" id="Coils"/>
    </source>
</evidence>
<evidence type="ECO:0000256" key="9">
    <source>
        <dbReference type="PIRSR" id="PIRSR002583-1"/>
    </source>
</evidence>
<dbReference type="Gene3D" id="3.40.50.11260">
    <property type="match status" value="1"/>
</dbReference>
<comment type="function">
    <text evidence="8">Molecular chaperone. Has ATPase activity.</text>
</comment>
<feature type="binding site" evidence="9">
    <location>
        <position position="97"/>
    </location>
    <ligand>
        <name>ATP</name>
        <dbReference type="ChEBI" id="CHEBI:30616"/>
    </ligand>
</feature>
<name>A0AB73BZ60_9FUSO</name>
<feature type="coiled-coil region" evidence="10">
    <location>
        <begin position="473"/>
        <end position="503"/>
    </location>
</feature>
<feature type="binding site" evidence="9">
    <location>
        <begin position="120"/>
        <end position="125"/>
    </location>
    <ligand>
        <name>ATP</name>
        <dbReference type="ChEBI" id="CHEBI:30616"/>
    </ligand>
</feature>
<comment type="caution">
    <text evidence="12">The sequence shown here is derived from an EMBL/GenBank/DDBJ whole genome shotgun (WGS) entry which is preliminary data.</text>
</comment>
<dbReference type="PRINTS" id="PR00775">
    <property type="entry name" value="HEATSHOCK90"/>
</dbReference>
<comment type="subcellular location">
    <subcellularLocation>
        <location evidence="1 8">Cytoplasm</location>
    </subcellularLocation>
</comment>
<evidence type="ECO:0000256" key="2">
    <source>
        <dbReference type="ARBA" id="ARBA00008239"/>
    </source>
</evidence>
<protein>
    <recommendedName>
        <fullName evidence="8">Chaperone protein HtpG</fullName>
    </recommendedName>
    <alternativeName>
        <fullName evidence="8">Heat shock protein HtpG</fullName>
    </alternativeName>
    <alternativeName>
        <fullName evidence="8">High temperature protein G</fullName>
    </alternativeName>
</protein>
<dbReference type="EMBL" id="JAAC01000002">
    <property type="protein sequence ID" value="KDE65559.1"/>
    <property type="molecule type" value="Genomic_DNA"/>
</dbReference>
<dbReference type="PIRSF" id="PIRSF002583">
    <property type="entry name" value="Hsp90"/>
    <property type="match status" value="1"/>
</dbReference>
<evidence type="ECO:0000256" key="4">
    <source>
        <dbReference type="ARBA" id="ARBA00022741"/>
    </source>
</evidence>
<keyword evidence="6 8" id="KW-0346">Stress response</keyword>
<evidence type="ECO:0000256" key="8">
    <source>
        <dbReference type="HAMAP-Rule" id="MF_00505"/>
    </source>
</evidence>
<feature type="binding site" evidence="9">
    <location>
        <position position="83"/>
    </location>
    <ligand>
        <name>ATP</name>
        <dbReference type="ChEBI" id="CHEBI:30616"/>
    </ligand>
</feature>
<dbReference type="SMART" id="SM00387">
    <property type="entry name" value="HATPase_c"/>
    <property type="match status" value="1"/>
</dbReference>
<dbReference type="Gene3D" id="3.30.565.10">
    <property type="entry name" value="Histidine kinase-like ATPase, C-terminal domain"/>
    <property type="match status" value="1"/>
</dbReference>
<feature type="binding site" evidence="9">
    <location>
        <position position="91"/>
    </location>
    <ligand>
        <name>ATP</name>
        <dbReference type="ChEBI" id="CHEBI:30616"/>
    </ligand>
</feature>
<dbReference type="GO" id="GO:0140662">
    <property type="term" value="F:ATP-dependent protein folding chaperone"/>
    <property type="evidence" value="ECO:0007669"/>
    <property type="project" value="InterPro"/>
</dbReference>
<dbReference type="CDD" id="cd16927">
    <property type="entry name" value="HATPase_Hsp90-like"/>
    <property type="match status" value="1"/>
</dbReference>
<dbReference type="SUPFAM" id="SSF54211">
    <property type="entry name" value="Ribosomal protein S5 domain 2-like"/>
    <property type="match status" value="1"/>
</dbReference>
<dbReference type="NCBIfam" id="NF003555">
    <property type="entry name" value="PRK05218.1"/>
    <property type="match status" value="1"/>
</dbReference>
<dbReference type="Gene3D" id="3.30.230.80">
    <property type="match status" value="1"/>
</dbReference>
<proteinExistence type="inferred from homology"/>
<dbReference type="Pfam" id="PF13589">
    <property type="entry name" value="HATPase_c_3"/>
    <property type="match status" value="1"/>
</dbReference>
<gene>
    <name evidence="8" type="primary">htpG</name>
    <name evidence="12" type="ORF">FUSO3_00290</name>
</gene>
<feature type="binding site" evidence="9">
    <location>
        <position position="322"/>
    </location>
    <ligand>
        <name>ATP</name>
        <dbReference type="ChEBI" id="CHEBI:30616"/>
    </ligand>
</feature>
<keyword evidence="10" id="KW-0175">Coiled coil</keyword>
<dbReference type="GO" id="GO:0005524">
    <property type="term" value="F:ATP binding"/>
    <property type="evidence" value="ECO:0007669"/>
    <property type="project" value="UniProtKB-UniRule"/>
</dbReference>
<dbReference type="InterPro" id="IPR020575">
    <property type="entry name" value="Hsp90_N"/>
</dbReference>
<keyword evidence="7 8" id="KW-0143">Chaperone</keyword>
<dbReference type="SUPFAM" id="SSF55874">
    <property type="entry name" value="ATPase domain of HSP90 chaperone/DNA topoisomerase II/histidine kinase"/>
    <property type="match status" value="1"/>
</dbReference>
<dbReference type="PANTHER" id="PTHR11528">
    <property type="entry name" value="HEAT SHOCK PROTEIN 90 FAMILY MEMBER"/>
    <property type="match status" value="1"/>
</dbReference>
<dbReference type="InterPro" id="IPR020568">
    <property type="entry name" value="Ribosomal_Su5_D2-typ_SF"/>
</dbReference>
<feature type="binding site" evidence="9">
    <location>
        <position position="37"/>
    </location>
    <ligand>
        <name>ATP</name>
        <dbReference type="ChEBI" id="CHEBI:30616"/>
    </ligand>
</feature>
<keyword evidence="3 8" id="KW-0963">Cytoplasm</keyword>
<dbReference type="InterPro" id="IPR036890">
    <property type="entry name" value="HATPase_C_sf"/>
</dbReference>
<sequence>MRKEEKIFQAETKELLNLMIHSIYTNQEIFLRELISNASDALDKFKFQSLTDDNLDQGEALEIHLTIDKEKRQMSIEDNGIGMTYEEVDENIGTIAKSGSKAFREKLEAAKKSEIDIIGQFGVGFYSAFIVADEVSLETKSPYGEMGVKWSSKGDGSYEIEEITKEKRGTKITLHLKEGEEFDQFLEEWKIKELVKKYSDYIRYQIKMGEDTLNSSQPIWKKAKSEVTEEEYKEFYKSNFHDWQDPLLHFPLKVQGNVEYTALLYIPQKAPFDFYTKNFKRGLQLYTKNVFIMDKCEELIPEYFSFVAGLVDCDSLSLNISREILQQNKELEVISKNLEKKIIAELKKLWTKDRETYIKIWEEFGKNIKFGVQDMFGINKEKLQDLLIFQSTLEDKYVSLKEYVERMGEAKEILYVAGEDLATMKSLPKMEALKEQEKEVLLFTDKIDEFTIRVLQEYEGKKFKSISDSDFVLEGSEEKQEEAKKAAEEHKDLLAEVKEMLGDKVTEVNFSANIGNVASSLLSKGAISLEMEKVLSEMPGNEKVKAEKVLALNPEHPLIQRLQGEQNEENKKHLVSVLYNQARLLEGFAVENPAEFIKSLNALLK</sequence>
<evidence type="ECO:0000256" key="6">
    <source>
        <dbReference type="ARBA" id="ARBA00023016"/>
    </source>
</evidence>
<feature type="region of interest" description="C" evidence="8">
    <location>
        <begin position="534"/>
        <end position="605"/>
    </location>
</feature>
<comment type="subunit">
    <text evidence="8">Homodimer.</text>
</comment>
<feature type="domain" description="Histidine kinase/HSP90-like ATPase" evidence="11">
    <location>
        <begin position="26"/>
        <end position="180"/>
    </location>
</feature>
<keyword evidence="5 8" id="KW-0067">ATP-binding</keyword>
<organism evidence="12 13">
    <name type="scientific">Fusobacterium necrophorum BL</name>
    <dbReference type="NCBI Taxonomy" id="1441732"/>
    <lineage>
        <taxon>Bacteria</taxon>
        <taxon>Fusobacteriati</taxon>
        <taxon>Fusobacteriota</taxon>
        <taxon>Fusobacteriia</taxon>
        <taxon>Fusobacteriales</taxon>
        <taxon>Fusobacteriaceae</taxon>
        <taxon>Fusobacterium</taxon>
    </lineage>
</organism>